<dbReference type="OrthoDB" id="5493262at2"/>
<protein>
    <recommendedName>
        <fullName evidence="4">DUF1684 domain-containing protein</fullName>
    </recommendedName>
</protein>
<evidence type="ECO:0000313" key="2">
    <source>
        <dbReference type="EMBL" id="SKC79075.1"/>
    </source>
</evidence>
<evidence type="ECO:0000313" key="3">
    <source>
        <dbReference type="Proteomes" id="UP000190961"/>
    </source>
</evidence>
<keyword evidence="3" id="KW-1185">Reference proteome</keyword>
<keyword evidence="1" id="KW-0472">Membrane</keyword>
<dbReference type="RefSeq" id="WP_079688370.1">
    <property type="nucleotide sequence ID" value="NZ_FUZU01000002.1"/>
</dbReference>
<evidence type="ECO:0008006" key="4">
    <source>
        <dbReference type="Google" id="ProtNLM"/>
    </source>
</evidence>
<dbReference type="STRING" id="688867.SAMN05660236_3866"/>
<dbReference type="Proteomes" id="UP000190961">
    <property type="component" value="Unassembled WGS sequence"/>
</dbReference>
<gene>
    <name evidence="2" type="ORF">SAMN05660236_3866</name>
</gene>
<name>A0A1T5LTB6_9BACT</name>
<dbReference type="Pfam" id="PF07920">
    <property type="entry name" value="DUF1684"/>
    <property type="match status" value="1"/>
</dbReference>
<accession>A0A1T5LTB6</accession>
<dbReference type="PANTHER" id="PTHR41913:SF1">
    <property type="entry name" value="DUF1684 DOMAIN-CONTAINING PROTEIN"/>
    <property type="match status" value="1"/>
</dbReference>
<dbReference type="AlphaFoldDB" id="A0A1T5LTB6"/>
<keyword evidence="1" id="KW-0812">Transmembrane</keyword>
<dbReference type="InterPro" id="IPR012467">
    <property type="entry name" value="DUF1684"/>
</dbReference>
<sequence>MKKKNIFILVIIVVVMISLLYSFLGSQDQTAYIKEIEQEREEKDQFMRTSKESPFANKKETFQGLKYYPIDIRYKVTADLTAIPNKKVVLLSTSDGKEQQYVEYAYAEFDLNGYHNKLLILEMIDTGPFRGKLFLAFGDETSAGETYGAGRYLDVEKVQGSNTITLDFNMAYNPYCAYAEEFSCPFPPPENLLKVAIRAGEKVYHN</sequence>
<feature type="transmembrane region" description="Helical" evidence="1">
    <location>
        <begin position="6"/>
        <end position="24"/>
    </location>
</feature>
<dbReference type="PANTHER" id="PTHR41913">
    <property type="entry name" value="DUF1684 DOMAIN-CONTAINING PROTEIN"/>
    <property type="match status" value="1"/>
</dbReference>
<proteinExistence type="predicted"/>
<keyword evidence="1" id="KW-1133">Transmembrane helix</keyword>
<dbReference type="EMBL" id="FUZU01000002">
    <property type="protein sequence ID" value="SKC79075.1"/>
    <property type="molecule type" value="Genomic_DNA"/>
</dbReference>
<evidence type="ECO:0000256" key="1">
    <source>
        <dbReference type="SAM" id="Phobius"/>
    </source>
</evidence>
<reference evidence="2 3" key="1">
    <citation type="submission" date="2017-02" db="EMBL/GenBank/DDBJ databases">
        <authorList>
            <person name="Peterson S.W."/>
        </authorList>
    </citation>
    <scope>NUCLEOTIDE SEQUENCE [LARGE SCALE GENOMIC DNA]</scope>
    <source>
        <strain evidence="2 3">DSM 25262</strain>
    </source>
</reference>
<organism evidence="2 3">
    <name type="scientific">Ohtaekwangia koreensis</name>
    <dbReference type="NCBI Taxonomy" id="688867"/>
    <lineage>
        <taxon>Bacteria</taxon>
        <taxon>Pseudomonadati</taxon>
        <taxon>Bacteroidota</taxon>
        <taxon>Cytophagia</taxon>
        <taxon>Cytophagales</taxon>
        <taxon>Fulvivirgaceae</taxon>
        <taxon>Ohtaekwangia</taxon>
    </lineage>
</organism>